<protein>
    <submittedName>
        <fullName evidence="2">Uncharacterized protein</fullName>
    </submittedName>
</protein>
<keyword evidence="1" id="KW-0732">Signal</keyword>
<dbReference type="PANTHER" id="PTHR40616">
    <property type="entry name" value="LINALOOL DEHYDRATASE_ISOMERASE DOMAIN-CONTAINING PROTEIN"/>
    <property type="match status" value="1"/>
</dbReference>
<organism evidence="2 3">
    <name type="scientific">Parabacteroides goldsteinii DSM 19448 = WAL 12034</name>
    <dbReference type="NCBI Taxonomy" id="927665"/>
    <lineage>
        <taxon>Bacteria</taxon>
        <taxon>Pseudomonadati</taxon>
        <taxon>Bacteroidota</taxon>
        <taxon>Bacteroidia</taxon>
        <taxon>Bacteroidales</taxon>
        <taxon>Tannerellaceae</taxon>
        <taxon>Parabacteroides</taxon>
    </lineage>
</organism>
<gene>
    <name evidence="2" type="ORF">HMPREF1535_01839</name>
</gene>
<name>A0A0F5JHA2_9BACT</name>
<proteinExistence type="predicted"/>
<evidence type="ECO:0000256" key="1">
    <source>
        <dbReference type="SAM" id="SignalP"/>
    </source>
</evidence>
<dbReference type="HOGENOM" id="CLU_477212_0_0_10"/>
<reference evidence="2 3" key="1">
    <citation type="submission" date="2013-04" db="EMBL/GenBank/DDBJ databases">
        <title>The Genome Sequence of Parabacteroides goldsteinii DSM 19448.</title>
        <authorList>
            <consortium name="The Broad Institute Genomics Platform"/>
            <person name="Earl A."/>
            <person name="Ward D."/>
            <person name="Feldgarden M."/>
            <person name="Gevers D."/>
            <person name="Martens E."/>
            <person name="Sakamoto M."/>
            <person name="Benno Y."/>
            <person name="Song Y."/>
            <person name="Liu C."/>
            <person name="Lee J."/>
            <person name="Bolanos M."/>
            <person name="Vaisanen M.L."/>
            <person name="Finegold S.M."/>
            <person name="Walker B."/>
            <person name="Young S."/>
            <person name="Zeng Q."/>
            <person name="Gargeya S."/>
            <person name="Fitzgerald M."/>
            <person name="Haas B."/>
            <person name="Abouelleil A."/>
            <person name="Allen A.W."/>
            <person name="Alvarado L."/>
            <person name="Arachchi H.M."/>
            <person name="Berlin A.M."/>
            <person name="Chapman S.B."/>
            <person name="Gainer-Dewar J."/>
            <person name="Goldberg J."/>
            <person name="Griggs A."/>
            <person name="Gujja S."/>
            <person name="Hansen M."/>
            <person name="Howarth C."/>
            <person name="Imamovic A."/>
            <person name="Ireland A."/>
            <person name="Larimer J."/>
            <person name="McCowan C."/>
            <person name="Murphy C."/>
            <person name="Pearson M."/>
            <person name="Poon T.W."/>
            <person name="Priest M."/>
            <person name="Roberts A."/>
            <person name="Saif S."/>
            <person name="Shea T."/>
            <person name="Sisk P."/>
            <person name="Sykes S."/>
            <person name="Wortman J."/>
            <person name="Nusbaum C."/>
            <person name="Birren B."/>
        </authorList>
    </citation>
    <scope>NUCLEOTIDE SEQUENCE [LARGE SCALE GENOMIC DNA]</scope>
    <source>
        <strain evidence="2 3">DSM 19448</strain>
    </source>
</reference>
<dbReference type="PATRIC" id="fig|927665.4.peg.1877"/>
<dbReference type="STRING" id="927665.HMPREF1535_01839"/>
<comment type="caution">
    <text evidence="2">The sequence shown here is derived from an EMBL/GenBank/DDBJ whole genome shotgun (WGS) entry which is preliminary data.</text>
</comment>
<dbReference type="AlphaFoldDB" id="A0A0F5JHA2"/>
<feature type="chain" id="PRO_5002489341" evidence="1">
    <location>
        <begin position="22"/>
        <end position="593"/>
    </location>
</feature>
<dbReference type="RefSeq" id="WP_046145914.1">
    <property type="nucleotide sequence ID" value="NZ_KQ033912.1"/>
</dbReference>
<feature type="signal peptide" evidence="1">
    <location>
        <begin position="1"/>
        <end position="21"/>
    </location>
</feature>
<accession>A0A0F5JHA2</accession>
<dbReference type="EMBL" id="AQHV01000010">
    <property type="protein sequence ID" value="KKB57186.1"/>
    <property type="molecule type" value="Genomic_DNA"/>
</dbReference>
<sequence length="593" mass="67773">MNRIYVSLCFLLAGLIGWSCSNGGQYNDGYIKYEPVTVSDFDRQILLKNIAEMDKRYDLEGRMITKVIKDWNYHTDAMNGTFHEVRASFYYAVSLLDCGMKEYEQRAFDVIDKTISLQDTDPNSPSCGVWPYYEEEPLATKKSPIDYNWADFNAVSLLDIYMGHKDKLPAALLKKVENALVLAAKSVQKRNCGPGYTNIAIMGTYVTYVTSHLFDMPEMQEYANERLKKFYEYTQEKGGFSEYNSPTYSIVAIDELNRMQRHIVEPEAKRMIDELYVKCWEMIARHYHKKSAQWAGPHSRSYRTLVSTSYYGILKEASEGKVNLGYDPERVDVKTKHHIPENLLSYFLTPDYPRTETDIFEKEEPQIVGTAYLTDNYVLSSVSRSSMWNQRRPLTAYWGELNMAHYLQVRLLHDMYDFSTASVFTRQKENKVLAVINFGTNGGDKHISIDRIRDGKFKAKDLRLRFEFGSCKDLDVSLPVRENVAFTAEASGCKTAIRLLEARFDHLKGYWEKGGDGENSWVDYVIYSGNEKDFDLTQVAQAIYAFALSFGNQSDELSVDGADAVISDNVLNASWGDLSVQAPVKPGKNPANL</sequence>
<dbReference type="PANTHER" id="PTHR40616:SF1">
    <property type="entry name" value="LINALOOL DEHYDRATASE_ISOMERASE DOMAIN-CONTAINING PROTEIN"/>
    <property type="match status" value="1"/>
</dbReference>
<evidence type="ECO:0000313" key="2">
    <source>
        <dbReference type="EMBL" id="KKB57186.1"/>
    </source>
</evidence>
<dbReference type="Proteomes" id="UP000033047">
    <property type="component" value="Unassembled WGS sequence"/>
</dbReference>
<evidence type="ECO:0000313" key="3">
    <source>
        <dbReference type="Proteomes" id="UP000033047"/>
    </source>
</evidence>